<proteinExistence type="predicted"/>
<dbReference type="Proteomes" id="UP000663854">
    <property type="component" value="Unassembled WGS sequence"/>
</dbReference>
<protein>
    <submittedName>
        <fullName evidence="2">Uncharacterized protein</fullName>
    </submittedName>
</protein>
<organism evidence="2 3">
    <name type="scientific">Rotaria sordida</name>
    <dbReference type="NCBI Taxonomy" id="392033"/>
    <lineage>
        <taxon>Eukaryota</taxon>
        <taxon>Metazoa</taxon>
        <taxon>Spiralia</taxon>
        <taxon>Gnathifera</taxon>
        <taxon>Rotifera</taxon>
        <taxon>Eurotatoria</taxon>
        <taxon>Bdelloidea</taxon>
        <taxon>Philodinida</taxon>
        <taxon>Philodinidae</taxon>
        <taxon>Rotaria</taxon>
    </lineage>
</organism>
<reference evidence="2" key="1">
    <citation type="submission" date="2021-02" db="EMBL/GenBank/DDBJ databases">
        <authorList>
            <person name="Nowell W R."/>
        </authorList>
    </citation>
    <scope>NUCLEOTIDE SEQUENCE</scope>
</reference>
<dbReference type="EMBL" id="CAJNOH010002719">
    <property type="protein sequence ID" value="CAF1307509.1"/>
    <property type="molecule type" value="Genomic_DNA"/>
</dbReference>
<evidence type="ECO:0000313" key="1">
    <source>
        <dbReference type="EMBL" id="CAF1307509.1"/>
    </source>
</evidence>
<accession>A0A815Z2T9</accession>
<name>A0A815Z2T9_9BILA</name>
<dbReference type="Proteomes" id="UP000663870">
    <property type="component" value="Unassembled WGS sequence"/>
</dbReference>
<evidence type="ECO:0000313" key="3">
    <source>
        <dbReference type="Proteomes" id="UP000663870"/>
    </source>
</evidence>
<dbReference type="AlphaFoldDB" id="A0A815Z2T9"/>
<evidence type="ECO:0000313" key="2">
    <source>
        <dbReference type="EMBL" id="CAF1578214.1"/>
    </source>
</evidence>
<keyword evidence="3" id="KW-1185">Reference proteome</keyword>
<sequence>MEAGTMQIDAVGHNLFIANICPNQIDAISLNDLYHTIISYRCMNSYDTKVLDVEVNHLRGFDFLTHFYPPISSSTTRISEKDDITLTH</sequence>
<dbReference type="EMBL" id="CAJNOL010003971">
    <property type="protein sequence ID" value="CAF1578214.1"/>
    <property type="molecule type" value="Genomic_DNA"/>
</dbReference>
<comment type="caution">
    <text evidence="2">The sequence shown here is derived from an EMBL/GenBank/DDBJ whole genome shotgun (WGS) entry which is preliminary data.</text>
</comment>
<gene>
    <name evidence="2" type="ORF">JXQ802_LOCUS45933</name>
    <name evidence="1" type="ORF">PYM288_LOCUS30240</name>
</gene>